<dbReference type="GO" id="GO:0046872">
    <property type="term" value="F:metal ion binding"/>
    <property type="evidence" value="ECO:0007669"/>
    <property type="project" value="InterPro"/>
</dbReference>
<keyword evidence="8" id="KW-0862">Zinc</keyword>
<keyword evidence="6" id="KW-0964">Secreted</keyword>
<dbReference type="InterPro" id="IPR015914">
    <property type="entry name" value="PAPs_N"/>
</dbReference>
<dbReference type="Pfam" id="PF14008">
    <property type="entry name" value="Metallophos_C"/>
    <property type="match status" value="1"/>
</dbReference>
<dbReference type="SUPFAM" id="SSF49363">
    <property type="entry name" value="Purple acid phosphatase, N-terminal domain"/>
    <property type="match status" value="1"/>
</dbReference>
<dbReference type="InterPro" id="IPR008963">
    <property type="entry name" value="Purple_acid_Pase-like_N"/>
</dbReference>
<proteinExistence type="inferred from homology"/>
<comment type="cofactor">
    <cofactor evidence="2">
        <name>Fe cation</name>
        <dbReference type="ChEBI" id="CHEBI:24875"/>
    </cofactor>
</comment>
<dbReference type="InterPro" id="IPR040974">
    <property type="entry name" value="Fn3_PAP"/>
</dbReference>
<dbReference type="CDD" id="cd00839">
    <property type="entry name" value="MPP_PAPs"/>
    <property type="match status" value="1"/>
</dbReference>
<dbReference type="PANTHER" id="PTHR45778">
    <property type="entry name" value="PURPLE ACID PHOSPHATASE-RELATED"/>
    <property type="match status" value="1"/>
</dbReference>
<evidence type="ECO:0000259" key="13">
    <source>
        <dbReference type="Pfam" id="PF16656"/>
    </source>
</evidence>
<dbReference type="KEGG" id="cmos:111462997"/>
<keyword evidence="10" id="KW-0378">Hydrolase</keyword>
<evidence type="ECO:0000256" key="9">
    <source>
        <dbReference type="ARBA" id="ARBA00023180"/>
    </source>
</evidence>
<comment type="subcellular location">
    <subcellularLocation>
        <location evidence="3">Secreted</location>
    </subcellularLocation>
</comment>
<evidence type="ECO:0000256" key="3">
    <source>
        <dbReference type="ARBA" id="ARBA00004613"/>
    </source>
</evidence>
<dbReference type="InterPro" id="IPR029052">
    <property type="entry name" value="Metallo-depent_PP-like"/>
</dbReference>
<dbReference type="AlphaFoldDB" id="A0A6J1HD39"/>
<dbReference type="GO" id="GO:0003993">
    <property type="term" value="F:acid phosphatase activity"/>
    <property type="evidence" value="ECO:0007669"/>
    <property type="project" value="UniProtKB-EC"/>
</dbReference>
<evidence type="ECO:0000256" key="2">
    <source>
        <dbReference type="ARBA" id="ARBA00001962"/>
    </source>
</evidence>
<evidence type="ECO:0000256" key="7">
    <source>
        <dbReference type="ARBA" id="ARBA00022729"/>
    </source>
</evidence>
<evidence type="ECO:0000259" key="12">
    <source>
        <dbReference type="Pfam" id="PF14008"/>
    </source>
</evidence>
<dbReference type="SUPFAM" id="SSF56300">
    <property type="entry name" value="Metallo-dependent phosphatases"/>
    <property type="match status" value="1"/>
</dbReference>
<comment type="subunit">
    <text evidence="5">Homodimer.</text>
</comment>
<organism evidence="15 16">
    <name type="scientific">Cucurbita moschata</name>
    <name type="common">Winter crookneck squash</name>
    <name type="synonym">Cucurbita pepo var. moschata</name>
    <dbReference type="NCBI Taxonomy" id="3662"/>
    <lineage>
        <taxon>Eukaryota</taxon>
        <taxon>Viridiplantae</taxon>
        <taxon>Streptophyta</taxon>
        <taxon>Embryophyta</taxon>
        <taxon>Tracheophyta</taxon>
        <taxon>Spermatophyta</taxon>
        <taxon>Magnoliopsida</taxon>
        <taxon>eudicotyledons</taxon>
        <taxon>Gunneridae</taxon>
        <taxon>Pentapetalae</taxon>
        <taxon>rosids</taxon>
        <taxon>fabids</taxon>
        <taxon>Cucurbitales</taxon>
        <taxon>Cucurbitaceae</taxon>
        <taxon>Cucurbiteae</taxon>
        <taxon>Cucurbita</taxon>
    </lineage>
</organism>
<dbReference type="Pfam" id="PF16656">
    <property type="entry name" value="Pur_ac_phosph_N"/>
    <property type="match status" value="1"/>
</dbReference>
<dbReference type="Pfam" id="PF17808">
    <property type="entry name" value="fn3_PAP"/>
    <property type="match status" value="1"/>
</dbReference>
<dbReference type="Gene3D" id="3.60.21.10">
    <property type="match status" value="1"/>
</dbReference>
<dbReference type="Proteomes" id="UP000504609">
    <property type="component" value="Unplaced"/>
</dbReference>
<dbReference type="SMR" id="A0A6J1HD39"/>
<evidence type="ECO:0000256" key="1">
    <source>
        <dbReference type="ARBA" id="ARBA00001947"/>
    </source>
</evidence>
<comment type="similarity">
    <text evidence="4 10">Belongs to the metallophosphoesterase superfamily. Purple acid phosphatase family.</text>
</comment>
<dbReference type="PANTHER" id="PTHR45778:SF3">
    <property type="entry name" value="PURPLE ACID PHOSPHATASE"/>
    <property type="match status" value="1"/>
</dbReference>
<feature type="chain" id="PRO_5027153823" description="Purple acid phosphatase" evidence="10">
    <location>
        <begin position="26"/>
        <end position="646"/>
    </location>
</feature>
<protein>
    <recommendedName>
        <fullName evidence="10">Purple acid phosphatase</fullName>
        <ecNumber evidence="10">3.1.3.2</ecNumber>
    </recommendedName>
</protein>
<feature type="domain" description="Purple acid phosphatase C-terminal" evidence="12">
    <location>
        <begin position="579"/>
        <end position="637"/>
    </location>
</feature>
<dbReference type="Gene3D" id="2.60.40.380">
    <property type="entry name" value="Purple acid phosphatase-like, N-terminal"/>
    <property type="match status" value="1"/>
</dbReference>
<evidence type="ECO:0000256" key="8">
    <source>
        <dbReference type="ARBA" id="ARBA00022833"/>
    </source>
</evidence>
<keyword evidence="15" id="KW-1185">Reference proteome</keyword>
<dbReference type="GeneID" id="111462997"/>
<keyword evidence="9" id="KW-0325">Glycoprotein</keyword>
<accession>A0A6J1HD39</accession>
<evidence type="ECO:0000256" key="4">
    <source>
        <dbReference type="ARBA" id="ARBA00008723"/>
    </source>
</evidence>
<evidence type="ECO:0000256" key="10">
    <source>
        <dbReference type="RuleBase" id="RU361203"/>
    </source>
</evidence>
<evidence type="ECO:0000313" key="16">
    <source>
        <dbReference type="RefSeq" id="XP_022962597.1"/>
    </source>
</evidence>
<evidence type="ECO:0000259" key="11">
    <source>
        <dbReference type="Pfam" id="PF00149"/>
    </source>
</evidence>
<comment type="cofactor">
    <cofactor evidence="1">
        <name>Zn(2+)</name>
        <dbReference type="ChEBI" id="CHEBI:29105"/>
    </cofactor>
</comment>
<evidence type="ECO:0000256" key="6">
    <source>
        <dbReference type="ARBA" id="ARBA00022525"/>
    </source>
</evidence>
<dbReference type="InterPro" id="IPR004843">
    <property type="entry name" value="Calcineurin-like_PHP"/>
</dbReference>
<evidence type="ECO:0000256" key="5">
    <source>
        <dbReference type="ARBA" id="ARBA00011738"/>
    </source>
</evidence>
<dbReference type="RefSeq" id="XP_022962597.1">
    <property type="nucleotide sequence ID" value="XM_023106829.1"/>
</dbReference>
<evidence type="ECO:0000259" key="14">
    <source>
        <dbReference type="Pfam" id="PF17808"/>
    </source>
</evidence>
<sequence length="646" mass="71776">MEALPKLSFFSKLLFLLSFFSLSSSSSSSMSSLLHPSIADSAKLHRNYTAISDFRLLNRRKLLDCPHIINPSVKLTVVSASESLLNEEFINVTVSGVSIPSIEHWVAMITPSKANVDSCPLNEGLYLQTGDLSRLPLLCHYPVKAAYLRSDPDYLRCKRSECRVRSGGRCLQKTCNATLSFHVVNFRTDVEFALFGGGFATPCLLLRSQPRTFQNPNAPLYGLLSATDSTGTSMRLSWVSGDKNPQQLKYGQHGTTQTSQVSSFSQNDMCNTPSIQSPAKDFGWHDPGFIHSAVMTQLQPSATFSYQYGSDQVGWSDEATFTTPPAGGDENDFHFLAFGDMGKAPLDSSSVEHYIQPGSISVVNGMAEEVESRKVDAVFHIGDISYATGFLVEWDFFLHLIKPIASRVAYMTAIGNHERDYDQSGSVYRLPDSGGECGVPYETYFQMPTPGKDQPWYAIEMASVHFTVVSTEHPFTPGSPQYEWMKKDMASVNRSRTPWLVFTGHRPMYSSTRGFIPSVDPNFVAAVEPLLLQNKVDLVLFGHVHNYERTCSVFNNVCRGMPFKDINGIDTYDHNNYTAPVHAVIGMAGFSLDEFHTFAERWSLARVAKFGYLRGHATKEKLSLEMVNAVTRAVEDSFSIIKAPIQ</sequence>
<name>A0A6J1HD39_CUCMO</name>
<evidence type="ECO:0000313" key="15">
    <source>
        <dbReference type="Proteomes" id="UP000504609"/>
    </source>
</evidence>
<dbReference type="EC" id="3.1.3.2" evidence="10"/>
<reference evidence="16" key="1">
    <citation type="submission" date="2025-08" db="UniProtKB">
        <authorList>
            <consortium name="RefSeq"/>
        </authorList>
    </citation>
    <scope>IDENTIFICATION</scope>
    <source>
        <tissue evidence="16">Young leaves</tissue>
    </source>
</reference>
<dbReference type="InterPro" id="IPR025733">
    <property type="entry name" value="PAPs_C"/>
</dbReference>
<dbReference type="InterPro" id="IPR041792">
    <property type="entry name" value="MPP_PAP"/>
</dbReference>
<comment type="catalytic activity">
    <reaction evidence="10">
        <text>a phosphate monoester + H2O = an alcohol + phosphate</text>
        <dbReference type="Rhea" id="RHEA:15017"/>
        <dbReference type="ChEBI" id="CHEBI:15377"/>
        <dbReference type="ChEBI" id="CHEBI:30879"/>
        <dbReference type="ChEBI" id="CHEBI:43474"/>
        <dbReference type="ChEBI" id="CHEBI:67140"/>
        <dbReference type="EC" id="3.1.3.2"/>
    </reaction>
</comment>
<dbReference type="Pfam" id="PF00149">
    <property type="entry name" value="Metallophos"/>
    <property type="match status" value="1"/>
</dbReference>
<feature type="domain" description="Calcineurin-like phosphoesterase" evidence="11">
    <location>
        <begin position="334"/>
        <end position="547"/>
    </location>
</feature>
<keyword evidence="7 10" id="KW-0732">Signal</keyword>
<dbReference type="GO" id="GO:0005576">
    <property type="term" value="C:extracellular region"/>
    <property type="evidence" value="ECO:0007669"/>
    <property type="project" value="UniProtKB-SubCell"/>
</dbReference>
<feature type="domain" description="Purple acid phosphatase Fn3-like" evidence="14">
    <location>
        <begin position="83"/>
        <end position="215"/>
    </location>
</feature>
<feature type="domain" description="Purple acid phosphatase N-terminal" evidence="13">
    <location>
        <begin position="224"/>
        <end position="323"/>
    </location>
</feature>
<feature type="signal peptide" evidence="10">
    <location>
        <begin position="1"/>
        <end position="25"/>
    </location>
</feature>
<gene>
    <name evidence="16" type="primary">LOC111462997</name>
</gene>